<dbReference type="InterPro" id="IPR008865">
    <property type="entry name" value="DNA_replication_term_site-bd"/>
</dbReference>
<keyword evidence="2" id="KW-0235">DNA replication</keyword>
<evidence type="ECO:0000256" key="1">
    <source>
        <dbReference type="ARBA" id="ARBA00022490"/>
    </source>
</evidence>
<dbReference type="InterPro" id="IPR036384">
    <property type="entry name" value="Tus_sf"/>
</dbReference>
<keyword evidence="3" id="KW-0238">DNA-binding</keyword>
<organism evidence="4 5">
    <name type="scientific">Neiella litorisoli</name>
    <dbReference type="NCBI Taxonomy" id="2771431"/>
    <lineage>
        <taxon>Bacteria</taxon>
        <taxon>Pseudomonadati</taxon>
        <taxon>Pseudomonadota</taxon>
        <taxon>Gammaproteobacteria</taxon>
        <taxon>Alteromonadales</taxon>
        <taxon>Echinimonadaceae</taxon>
        <taxon>Neiella</taxon>
    </lineage>
</organism>
<dbReference type="SUPFAM" id="SSF56596">
    <property type="entry name" value="Replication terminator protein (Tus)"/>
    <property type="match status" value="1"/>
</dbReference>
<proteinExistence type="predicted"/>
<evidence type="ECO:0000256" key="3">
    <source>
        <dbReference type="ARBA" id="ARBA00023125"/>
    </source>
</evidence>
<evidence type="ECO:0000313" key="5">
    <source>
        <dbReference type="Proteomes" id="UP000638014"/>
    </source>
</evidence>
<dbReference type="Gene3D" id="3.50.14.10">
    <property type="entry name" value="Replication terminator Tus, domain 1 superfamily/Replication terminator Tus"/>
    <property type="match status" value="1"/>
</dbReference>
<dbReference type="EMBL" id="JACXAF010000009">
    <property type="protein sequence ID" value="MBD1389517.1"/>
    <property type="molecule type" value="Genomic_DNA"/>
</dbReference>
<dbReference type="AlphaFoldDB" id="A0A8J6QJ72"/>
<dbReference type="GO" id="GO:0003677">
    <property type="term" value="F:DNA binding"/>
    <property type="evidence" value="ECO:0007669"/>
    <property type="project" value="UniProtKB-KW"/>
</dbReference>
<comment type="caution">
    <text evidence="4">The sequence shown here is derived from an EMBL/GenBank/DDBJ whole genome shotgun (WGS) entry which is preliminary data.</text>
</comment>
<name>A0A8J6QJ72_9GAMM</name>
<dbReference type="GO" id="GO:0006274">
    <property type="term" value="P:DNA replication termination"/>
    <property type="evidence" value="ECO:0007669"/>
    <property type="project" value="InterPro"/>
</dbReference>
<reference evidence="4" key="1">
    <citation type="submission" date="2020-09" db="EMBL/GenBank/DDBJ databases">
        <title>A novel bacterium of genus Neiella, isolated from South China Sea.</title>
        <authorList>
            <person name="Huang H."/>
            <person name="Mo K."/>
            <person name="Hu Y."/>
        </authorList>
    </citation>
    <scope>NUCLEOTIDE SEQUENCE</scope>
    <source>
        <strain evidence="4">HB171785</strain>
    </source>
</reference>
<gene>
    <name evidence="4" type="ORF">IC617_08760</name>
</gene>
<sequence>MDTVQAIKLAFYEVNEAVKALREYVLEQPVVASHFFEIPPVAREGIRNVTTAINVTPVAMPIAVSACTRAYGRFFMANDLSTSYSGLYPGVVQLPAACRDDLAALLLQVEHKKHQFKALITGARKQGQARWELVHEQAFAGELLMTLHVYRQIPALLNDSIIQSVGWTWKRQPVREKMPRGEMTTRIAIQKETTDDPLLEQVFADAITVLNRFAEDRMVYKFYPDVLVPMVNVKRQAPVPANVPAKQMKAGHLPLLICSDAPIRYNLMRSYVPNGGRVRNDGRAAKWRSVYSPLSLYVAD</sequence>
<keyword evidence="5" id="KW-1185">Reference proteome</keyword>
<dbReference type="Proteomes" id="UP000638014">
    <property type="component" value="Unassembled WGS sequence"/>
</dbReference>
<evidence type="ECO:0000256" key="2">
    <source>
        <dbReference type="ARBA" id="ARBA00022705"/>
    </source>
</evidence>
<evidence type="ECO:0008006" key="6">
    <source>
        <dbReference type="Google" id="ProtNLM"/>
    </source>
</evidence>
<keyword evidence="1" id="KW-0963">Cytoplasm</keyword>
<evidence type="ECO:0000313" key="4">
    <source>
        <dbReference type="EMBL" id="MBD1389517.1"/>
    </source>
</evidence>
<dbReference type="RefSeq" id="WP_191144623.1">
    <property type="nucleotide sequence ID" value="NZ_JACXAF010000009.1"/>
</dbReference>
<protein>
    <recommendedName>
        <fullName evidence="6">DNA replication terminus site-binding protein</fullName>
    </recommendedName>
</protein>
<accession>A0A8J6QJ72</accession>
<dbReference type="Pfam" id="PF05472">
    <property type="entry name" value="Ter"/>
    <property type="match status" value="1"/>
</dbReference>
<dbReference type="GO" id="GO:0005737">
    <property type="term" value="C:cytoplasm"/>
    <property type="evidence" value="ECO:0007669"/>
    <property type="project" value="InterPro"/>
</dbReference>
<dbReference type="InterPro" id="IPR036381">
    <property type="entry name" value="Tus_dom1"/>
</dbReference>